<evidence type="ECO:0000259" key="6">
    <source>
        <dbReference type="Pfam" id="PF10979"/>
    </source>
</evidence>
<dbReference type="InterPro" id="IPR052185">
    <property type="entry name" value="IPC_Synthase-Related"/>
</dbReference>
<sequence>MRPAGPPPAARRRPGRPRPVRELLLVAALWLIYSSGRFAADGHVAAAMANADRVWDLERLLRLPGERGVQELLGTGHLVAAANSYYAFVHFPATAALLLWVYLRRPGAYRRVRTTFALLTGAALAVHLIFPLAPPRMLAGTGLVDTGRRYGPAVYGPPDADDLANQYAAMPSLHVGWALLVALTLIALTRGRRRALWLLHPALTLLVVVGTANHYWLDALVAVALVAAAGAATGLARAGRTRPHYPGRVASVRETVAAVLSGRIGYEDGLDRLTVAPATEVDPVLTAALFDASARLFRDGWQPAELHRVVARRGDPAQAHLITDAVAAYLRGFKPRAVDPRWLAQAGELDARVWWGTDDEYAGQVTRRRRTDRIALIDAFLGALRVLASLPPIEVLVPPPGRVARTHRAAGNEAMLHRVRALLAKAEATTFPAEAEAFSAKAQELISRHSLDEALVGAGDTAVTPYARRLGVDHPYESEKASLLDAVARANRCQVVWSPEFGFATVFGFDADIDAVDLLHASLLVQAHRAMARAEPPGGKAGRARLKTFRQSFLIGYAVRIGERLAAADRAALAGAEDAAALLPVLASRETQVREARERAFPRTVRGRGFKVDSEEGWESGRTAADRATLH</sequence>
<feature type="domain" description="DUF2786" evidence="6">
    <location>
        <begin position="415"/>
        <end position="453"/>
    </location>
</feature>
<keyword evidence="4 5" id="KW-0472">Membrane</keyword>
<evidence type="ECO:0000256" key="2">
    <source>
        <dbReference type="ARBA" id="ARBA00022692"/>
    </source>
</evidence>
<dbReference type="GO" id="GO:0016020">
    <property type="term" value="C:membrane"/>
    <property type="evidence" value="ECO:0007669"/>
    <property type="project" value="UniProtKB-SubCell"/>
</dbReference>
<dbReference type="RefSeq" id="WP_245907990.1">
    <property type="nucleotide sequence ID" value="NZ_PVZG01000001.1"/>
</dbReference>
<proteinExistence type="predicted"/>
<dbReference type="CDD" id="cd03386">
    <property type="entry name" value="PAP2_Aur1_like"/>
    <property type="match status" value="1"/>
</dbReference>
<evidence type="ECO:0000259" key="8">
    <source>
        <dbReference type="Pfam" id="PF23771"/>
    </source>
</evidence>
<comment type="subcellular location">
    <subcellularLocation>
        <location evidence="1">Membrane</location>
        <topology evidence="1">Multi-pass membrane protein</topology>
    </subcellularLocation>
</comment>
<dbReference type="Proteomes" id="UP000239209">
    <property type="component" value="Unassembled WGS sequence"/>
</dbReference>
<keyword evidence="2 5" id="KW-0812">Transmembrane</keyword>
<feature type="domain" description="DUF7168" evidence="8">
    <location>
        <begin position="480"/>
        <end position="582"/>
    </location>
</feature>
<feature type="transmembrane region" description="Helical" evidence="5">
    <location>
        <begin position="195"/>
        <end position="213"/>
    </location>
</feature>
<organism evidence="9 10">
    <name type="scientific">Pseudosporangium ferrugineum</name>
    <dbReference type="NCBI Taxonomy" id="439699"/>
    <lineage>
        <taxon>Bacteria</taxon>
        <taxon>Bacillati</taxon>
        <taxon>Actinomycetota</taxon>
        <taxon>Actinomycetes</taxon>
        <taxon>Micromonosporales</taxon>
        <taxon>Micromonosporaceae</taxon>
        <taxon>Pseudosporangium</taxon>
    </lineage>
</organism>
<keyword evidence="10" id="KW-1185">Reference proteome</keyword>
<dbReference type="PANTHER" id="PTHR31310:SF7">
    <property type="entry name" value="PA-PHOSPHATASE RELATED-FAMILY PROTEIN DDB_G0268928"/>
    <property type="match status" value="1"/>
</dbReference>
<evidence type="ECO:0000259" key="7">
    <source>
        <dbReference type="Pfam" id="PF14378"/>
    </source>
</evidence>
<dbReference type="InterPro" id="IPR024498">
    <property type="entry name" value="DUF2786"/>
</dbReference>
<evidence type="ECO:0000313" key="9">
    <source>
        <dbReference type="EMBL" id="PRY33557.1"/>
    </source>
</evidence>
<dbReference type="InterPro" id="IPR026841">
    <property type="entry name" value="Aur1/Ipt1"/>
</dbReference>
<evidence type="ECO:0000256" key="1">
    <source>
        <dbReference type="ARBA" id="ARBA00004141"/>
    </source>
</evidence>
<dbReference type="EMBL" id="PVZG01000001">
    <property type="protein sequence ID" value="PRY33557.1"/>
    <property type="molecule type" value="Genomic_DNA"/>
</dbReference>
<evidence type="ECO:0000256" key="3">
    <source>
        <dbReference type="ARBA" id="ARBA00022989"/>
    </source>
</evidence>
<dbReference type="PANTHER" id="PTHR31310">
    <property type="match status" value="1"/>
</dbReference>
<comment type="caution">
    <text evidence="9">The sequence shown here is derived from an EMBL/GenBank/DDBJ whole genome shotgun (WGS) entry which is preliminary data.</text>
</comment>
<dbReference type="InterPro" id="IPR055592">
    <property type="entry name" value="DUF7168"/>
</dbReference>
<protein>
    <submittedName>
        <fullName evidence="9">Uncharacterized protein DUF2786</fullName>
    </submittedName>
</protein>
<feature type="transmembrane region" description="Helical" evidence="5">
    <location>
        <begin position="167"/>
        <end position="188"/>
    </location>
</feature>
<name>A0A2T0SJG3_9ACTN</name>
<reference evidence="9 10" key="1">
    <citation type="submission" date="2018-03" db="EMBL/GenBank/DDBJ databases">
        <title>Genomic Encyclopedia of Archaeal and Bacterial Type Strains, Phase II (KMG-II): from individual species to whole genera.</title>
        <authorList>
            <person name="Goeker M."/>
        </authorList>
    </citation>
    <scope>NUCLEOTIDE SEQUENCE [LARGE SCALE GENOMIC DNA]</scope>
    <source>
        <strain evidence="9 10">DSM 45348</strain>
    </source>
</reference>
<dbReference type="Pfam" id="PF10979">
    <property type="entry name" value="DUF2786"/>
    <property type="match status" value="1"/>
</dbReference>
<dbReference type="Pfam" id="PF14378">
    <property type="entry name" value="PAP2_3"/>
    <property type="match status" value="1"/>
</dbReference>
<evidence type="ECO:0000256" key="5">
    <source>
        <dbReference type="SAM" id="Phobius"/>
    </source>
</evidence>
<evidence type="ECO:0000313" key="10">
    <source>
        <dbReference type="Proteomes" id="UP000239209"/>
    </source>
</evidence>
<evidence type="ECO:0000256" key="4">
    <source>
        <dbReference type="ARBA" id="ARBA00023136"/>
    </source>
</evidence>
<feature type="transmembrane region" description="Helical" evidence="5">
    <location>
        <begin position="85"/>
        <end position="103"/>
    </location>
</feature>
<feature type="domain" description="Inositolphosphotransferase Aur1/Ipt1" evidence="7">
    <location>
        <begin position="54"/>
        <end position="230"/>
    </location>
</feature>
<accession>A0A2T0SJG3</accession>
<gene>
    <name evidence="9" type="ORF">CLV70_101720</name>
</gene>
<keyword evidence="3 5" id="KW-1133">Transmembrane helix</keyword>
<dbReference type="AlphaFoldDB" id="A0A2T0SJG3"/>
<feature type="transmembrane region" description="Helical" evidence="5">
    <location>
        <begin position="115"/>
        <end position="133"/>
    </location>
</feature>
<dbReference type="Pfam" id="PF23771">
    <property type="entry name" value="DUF7168"/>
    <property type="match status" value="1"/>
</dbReference>